<dbReference type="InterPro" id="IPR036390">
    <property type="entry name" value="WH_DNA-bd_sf"/>
</dbReference>
<dbReference type="SUPFAM" id="SSF46785">
    <property type="entry name" value="Winged helix' DNA-binding domain"/>
    <property type="match status" value="1"/>
</dbReference>
<evidence type="ECO:0000256" key="1">
    <source>
        <dbReference type="SAM" id="MobiDB-lite"/>
    </source>
</evidence>
<evidence type="ECO:0000313" key="4">
    <source>
        <dbReference type="Proteomes" id="UP000546324"/>
    </source>
</evidence>
<dbReference type="InterPro" id="IPR000835">
    <property type="entry name" value="HTH_MarR-typ"/>
</dbReference>
<dbReference type="Pfam" id="PF12802">
    <property type="entry name" value="MarR_2"/>
    <property type="match status" value="1"/>
</dbReference>
<dbReference type="PROSITE" id="PS50995">
    <property type="entry name" value="HTH_MARR_2"/>
    <property type="match status" value="1"/>
</dbReference>
<reference evidence="3 4" key="1">
    <citation type="submission" date="2020-08" db="EMBL/GenBank/DDBJ databases">
        <title>Sequencing the genomes of 1000 actinobacteria strains.</title>
        <authorList>
            <person name="Klenk H.-P."/>
        </authorList>
    </citation>
    <scope>NUCLEOTIDE SEQUENCE [LARGE SCALE GENOMIC DNA]</scope>
    <source>
        <strain evidence="3 4">DSM 43675</strain>
    </source>
</reference>
<dbReference type="RefSeq" id="WP_185024227.1">
    <property type="nucleotide sequence ID" value="NZ_JACHMQ010000001.1"/>
</dbReference>
<accession>A0A7X0FWR0</accession>
<evidence type="ECO:0000313" key="3">
    <source>
        <dbReference type="EMBL" id="MBB6394582.1"/>
    </source>
</evidence>
<dbReference type="InterPro" id="IPR036388">
    <property type="entry name" value="WH-like_DNA-bd_sf"/>
</dbReference>
<dbReference type="GO" id="GO:0003700">
    <property type="term" value="F:DNA-binding transcription factor activity"/>
    <property type="evidence" value="ECO:0007669"/>
    <property type="project" value="InterPro"/>
</dbReference>
<feature type="region of interest" description="Disordered" evidence="1">
    <location>
        <begin position="146"/>
        <end position="181"/>
    </location>
</feature>
<proteinExistence type="predicted"/>
<comment type="caution">
    <text evidence="3">The sequence shown here is derived from an EMBL/GenBank/DDBJ whole genome shotgun (WGS) entry which is preliminary data.</text>
</comment>
<organism evidence="3 4">
    <name type="scientific">Actinomadura coerulea</name>
    <dbReference type="NCBI Taxonomy" id="46159"/>
    <lineage>
        <taxon>Bacteria</taxon>
        <taxon>Bacillati</taxon>
        <taxon>Actinomycetota</taxon>
        <taxon>Actinomycetes</taxon>
        <taxon>Streptosporangiales</taxon>
        <taxon>Thermomonosporaceae</taxon>
        <taxon>Actinomadura</taxon>
    </lineage>
</organism>
<dbReference type="Gene3D" id="1.10.10.10">
    <property type="entry name" value="Winged helix-like DNA-binding domain superfamily/Winged helix DNA-binding domain"/>
    <property type="match status" value="1"/>
</dbReference>
<keyword evidence="4" id="KW-1185">Reference proteome</keyword>
<gene>
    <name evidence="3" type="ORF">BKA00_001496</name>
</gene>
<dbReference type="PANTHER" id="PTHR33164">
    <property type="entry name" value="TRANSCRIPTIONAL REGULATOR, MARR FAMILY"/>
    <property type="match status" value="1"/>
</dbReference>
<dbReference type="PANTHER" id="PTHR33164:SF43">
    <property type="entry name" value="HTH-TYPE TRANSCRIPTIONAL REPRESSOR YETL"/>
    <property type="match status" value="1"/>
</dbReference>
<dbReference type="GO" id="GO:0006950">
    <property type="term" value="P:response to stress"/>
    <property type="evidence" value="ECO:0007669"/>
    <property type="project" value="TreeGrafter"/>
</dbReference>
<name>A0A7X0FWR0_9ACTN</name>
<keyword evidence="3" id="KW-0238">DNA-binding</keyword>
<sequence length="181" mass="19564">MHDTAGPLPPRLLGITTFVLAQVGRAGRARMGRMMDEHGLGLWHFAVLSALDDDAPASQRDLGVRLRIDPSDLVEVVGRLEGAGLVRRERDPADRRRYVVELTAEGRAELDEVTRRAAALDAEMLAPLAPDDRAALERIARVLLAHHDPRARPGHAKAPAPPSAPGPGEERPTRTGRAARG</sequence>
<feature type="domain" description="HTH marR-type" evidence="2">
    <location>
        <begin position="13"/>
        <end position="145"/>
    </location>
</feature>
<dbReference type="InterPro" id="IPR039422">
    <property type="entry name" value="MarR/SlyA-like"/>
</dbReference>
<evidence type="ECO:0000259" key="2">
    <source>
        <dbReference type="PROSITE" id="PS50995"/>
    </source>
</evidence>
<protein>
    <submittedName>
        <fullName evidence="3">DNA-binding MarR family transcriptional regulator</fullName>
    </submittedName>
</protein>
<dbReference type="AlphaFoldDB" id="A0A7X0FWR0"/>
<dbReference type="GO" id="GO:0003677">
    <property type="term" value="F:DNA binding"/>
    <property type="evidence" value="ECO:0007669"/>
    <property type="project" value="UniProtKB-KW"/>
</dbReference>
<dbReference type="EMBL" id="JACHMQ010000001">
    <property type="protein sequence ID" value="MBB6394582.1"/>
    <property type="molecule type" value="Genomic_DNA"/>
</dbReference>
<dbReference type="PRINTS" id="PR00598">
    <property type="entry name" value="HTHMARR"/>
</dbReference>
<dbReference type="Proteomes" id="UP000546324">
    <property type="component" value="Unassembled WGS sequence"/>
</dbReference>
<dbReference type="SMART" id="SM00347">
    <property type="entry name" value="HTH_MARR"/>
    <property type="match status" value="1"/>
</dbReference>